<proteinExistence type="predicted"/>
<feature type="region of interest" description="Disordered" evidence="1">
    <location>
        <begin position="214"/>
        <end position="253"/>
    </location>
</feature>
<dbReference type="AlphaFoldDB" id="S5T3D0"/>
<dbReference type="Proteomes" id="UP000015388">
    <property type="component" value="Chromosome"/>
</dbReference>
<protein>
    <recommendedName>
        <fullName evidence="4">Cell division initiation protein</fullName>
    </recommendedName>
</protein>
<evidence type="ECO:0000313" key="3">
    <source>
        <dbReference type="Proteomes" id="UP000015388"/>
    </source>
</evidence>
<organism evidence="2 3">
    <name type="scientific">Corynebacterium maris DSM 45190</name>
    <dbReference type="NCBI Taxonomy" id="1224163"/>
    <lineage>
        <taxon>Bacteria</taxon>
        <taxon>Bacillati</taxon>
        <taxon>Actinomycetota</taxon>
        <taxon>Actinomycetes</taxon>
        <taxon>Mycobacteriales</taxon>
        <taxon>Corynebacteriaceae</taxon>
        <taxon>Corynebacterium</taxon>
    </lineage>
</organism>
<feature type="compositionally biased region" description="Basic and acidic residues" evidence="1">
    <location>
        <begin position="233"/>
        <end position="253"/>
    </location>
</feature>
<dbReference type="OrthoDB" id="3291843at2"/>
<feature type="compositionally biased region" description="Low complexity" evidence="1">
    <location>
        <begin position="218"/>
        <end position="230"/>
    </location>
</feature>
<evidence type="ECO:0000313" key="2">
    <source>
        <dbReference type="EMBL" id="AGS35150.1"/>
    </source>
</evidence>
<sequence>MYRVFESLDELVQTVEQAYGVPMTSNCMVPRNEMLALLDDLRNALPIDLDNAQDVLDQQDEIIAAAEERARVTVEDADRQAQDIVTDAHNEAEAIVGNAQTHATNAVAQAEDQADRTLANAQAEADRLVSEGNASYERSVNEGVAEQARLVDESEVVRRADEEAHRIVDSAHAESDRLRNEADTFVDGKLGEFEESLTGILRTVTSDRAALRRGAGVGQPTGTTGVTGAGYQPRERVERRPRTRRPRTENYED</sequence>
<dbReference type="eggNOG" id="COG3599">
    <property type="taxonomic scope" value="Bacteria"/>
</dbReference>
<name>S5T3D0_9CORY</name>
<evidence type="ECO:0008006" key="4">
    <source>
        <dbReference type="Google" id="ProtNLM"/>
    </source>
</evidence>
<reference evidence="2 3" key="1">
    <citation type="submission" date="2012-11" db="EMBL/GenBank/DDBJ databases">
        <title>The complete genome sequence of Corynebacterium maris Coryn-1 (=DSM 45190).</title>
        <authorList>
            <person name="Schaffert L."/>
            <person name="Albersmeier A."/>
            <person name="Kalinowski J."/>
            <person name="Ruckert C."/>
        </authorList>
    </citation>
    <scope>NUCLEOTIDE SEQUENCE [LARGE SCALE GENOMIC DNA]</scope>
    <source>
        <strain evidence="3">Coryn-1</strain>
    </source>
</reference>
<dbReference type="HOGENOM" id="CLU_081796_0_0_11"/>
<accession>S5T3D0</accession>
<dbReference type="RefSeq" id="WP_020935083.1">
    <property type="nucleotide sequence ID" value="NC_021915.1"/>
</dbReference>
<dbReference type="EMBL" id="CP003924">
    <property type="protein sequence ID" value="AGS35150.1"/>
    <property type="molecule type" value="Genomic_DNA"/>
</dbReference>
<dbReference type="PATRIC" id="fig|1224163.3.peg.1684"/>
<dbReference type="STRING" id="1224163.B841_08385"/>
<evidence type="ECO:0000256" key="1">
    <source>
        <dbReference type="SAM" id="MobiDB-lite"/>
    </source>
</evidence>
<dbReference type="KEGG" id="cmd:B841_08385"/>
<gene>
    <name evidence="2" type="ORF">B841_08385</name>
</gene>
<keyword evidence="3" id="KW-1185">Reference proteome</keyword>